<dbReference type="PANTHER" id="PTHR10788:SF106">
    <property type="entry name" value="BCDNA.GH08860"/>
    <property type="match status" value="1"/>
</dbReference>
<dbReference type="InterPro" id="IPR001830">
    <property type="entry name" value="Glyco_trans_20"/>
</dbReference>
<comment type="caution">
    <text evidence="5">The sequence shown here is derived from an EMBL/GenBank/DDBJ whole genome shotgun (WGS) entry which is preliminary data.</text>
</comment>
<keyword evidence="4" id="KW-0812">Transmembrane</keyword>
<accession>A0AAW2H8S7</accession>
<evidence type="ECO:0000256" key="3">
    <source>
        <dbReference type="SAM" id="MobiDB-lite"/>
    </source>
</evidence>
<feature type="transmembrane region" description="Helical" evidence="4">
    <location>
        <begin position="504"/>
        <end position="526"/>
    </location>
</feature>
<dbReference type="AlphaFoldDB" id="A0AAW2H8S7"/>
<gene>
    <name evidence="5" type="ORF">PYX00_011811</name>
</gene>
<keyword evidence="2" id="KW-0808">Transferase</keyword>
<dbReference type="FunFam" id="3.40.50.2000:FF:000010">
    <property type="entry name" value="Alpha,alpha-trehalose-phosphate synthase"/>
    <property type="match status" value="1"/>
</dbReference>
<evidence type="ECO:0000313" key="5">
    <source>
        <dbReference type="EMBL" id="KAL0266095.1"/>
    </source>
</evidence>
<dbReference type="SUPFAM" id="SSF53756">
    <property type="entry name" value="UDP-Glycosyltransferase/glycogen phosphorylase"/>
    <property type="match status" value="2"/>
</dbReference>
<feature type="transmembrane region" description="Helical" evidence="4">
    <location>
        <begin position="584"/>
        <end position="602"/>
    </location>
</feature>
<name>A0AAW2H8S7_9NEOP</name>
<dbReference type="GO" id="GO:0005829">
    <property type="term" value="C:cytosol"/>
    <property type="evidence" value="ECO:0007669"/>
    <property type="project" value="TreeGrafter"/>
</dbReference>
<evidence type="ECO:0000256" key="4">
    <source>
        <dbReference type="SAM" id="Phobius"/>
    </source>
</evidence>
<evidence type="ECO:0000256" key="2">
    <source>
        <dbReference type="ARBA" id="ARBA00022679"/>
    </source>
</evidence>
<feature type="transmembrane region" description="Helical" evidence="4">
    <location>
        <begin position="635"/>
        <end position="655"/>
    </location>
</feature>
<dbReference type="GO" id="GO:0004805">
    <property type="term" value="F:trehalose-phosphatase activity"/>
    <property type="evidence" value="ECO:0007669"/>
    <property type="project" value="TreeGrafter"/>
</dbReference>
<keyword evidence="1" id="KW-0328">Glycosyltransferase</keyword>
<sequence length="1213" mass="135329">MSSRKNAKGSEASDAEDISSTAATDASTCATQASSADTTSVESDVFGKYKSKPSIFAKADTSNMQAVVDLPPEPETKPEMPQPGDEDQASYIFKEKGFLYKFANEWIGIGEGTAVVLEEEKPRFVFLRTGLNTSALNFWVNFDTKAQVSGKSVSLQHHQLDSRESVVLIKGRCGDSPETIPKKNGYESVWANANNINLLIQVLRKNNVESGFVGGWNGQPGNFVLRVNGALAPYCSITNDTQHAFCKIPCKCPPYIHVGTAPVCTKPAPSAYVQSQWRPAAAFASAEATVSGYVQQPQWNPTYDSSVNPCPCTPCSPPAQGTPCPTFTAHLQKVKERPWRIGSGEDRICREVKDIQVTRNYLFAKCPRNKHCDVELKVEDTKNVRDTKYVLLSQYLDKNSPYPNILKFPENISKVAYCVRRNMRVEPCLYVGGNNCNQLFVFIKGDLYHIPLSLREFSRREFRCDSLNLVKVSLYDVSAPSTLSGISDPIKQTKAAPMKWERLFCANIAIVSAFFVAMLIPQTTLVHSLIRSMRSWRVLKCATPKALAFFLPTKCFLLNYMLLKIVESTGGKKFARRARRVASDLAQSSFLTFLSLVCAYIFKVDAEYLLENLVFASMATYGMVWCSLMQMETLGLFFLFCIITLNSLVFGFTFLHNFSKIHRDILGYSEKLRRDMRLIITSNRLPHTITRSDTGFQYKQTSGGLVTGLKALKKEIDFLWIGNISGMHLNNSEKEVITADCWAQFKSIPIFIPKQLNDDSYNGFCNAILWPLLHSLTDNVVWHPAKYDAYKKYNEVFCKKVCEIARDGDLIWVHDYHLMLLPRMIRKRCKKNVKIGFFLHTPFPCTEMFATLPAAKEILQGILGSDGVGFHLLEYLANFIRACKSHLRLKDFDCRQPCKAKDGGACQDSESCTQVGSAASSPQPGNAGREKTSQSRSNTSVGAAKQTPAPQGVQHKGIYYMPNLITIGSRTVRLKAVSIGIDPQLFRDTLSKPETKARIQELKNKFQGKKIILGVDRMDYIKGIPHRLLAFNKYIQKYGNDAVFLQVAVPSRMDVVEYRALLEKVKKMVSEVNGGFGSVDEMYFYFLNNSIVFDELCALYAASDVCLVTSIRDGMNLVALEYIACQDEGRGRLVLSKFAGASSTLPGCISVNPWNASQVADSLRECLTMSNHEICERHAINKRGVDTFTAVRWAEENIGMLSSPADIGSADGT</sequence>
<organism evidence="5">
    <name type="scientific">Menopon gallinae</name>
    <name type="common">poultry shaft louse</name>
    <dbReference type="NCBI Taxonomy" id="328185"/>
    <lineage>
        <taxon>Eukaryota</taxon>
        <taxon>Metazoa</taxon>
        <taxon>Ecdysozoa</taxon>
        <taxon>Arthropoda</taxon>
        <taxon>Hexapoda</taxon>
        <taxon>Insecta</taxon>
        <taxon>Pterygota</taxon>
        <taxon>Neoptera</taxon>
        <taxon>Paraneoptera</taxon>
        <taxon>Psocodea</taxon>
        <taxon>Troctomorpha</taxon>
        <taxon>Phthiraptera</taxon>
        <taxon>Amblycera</taxon>
        <taxon>Menoponidae</taxon>
        <taxon>Menopon</taxon>
    </lineage>
</organism>
<keyword evidence="4" id="KW-0472">Membrane</keyword>
<feature type="transmembrane region" description="Helical" evidence="4">
    <location>
        <begin position="608"/>
        <end position="628"/>
    </location>
</feature>
<dbReference type="GO" id="GO:0003825">
    <property type="term" value="F:alpha,alpha-trehalose-phosphate synthase (UDP-forming) activity"/>
    <property type="evidence" value="ECO:0007669"/>
    <property type="project" value="TreeGrafter"/>
</dbReference>
<dbReference type="Pfam" id="PF00982">
    <property type="entry name" value="Glyco_transf_20"/>
    <property type="match status" value="1"/>
</dbReference>
<keyword evidence="4" id="KW-1133">Transmembrane helix</keyword>
<feature type="region of interest" description="Disordered" evidence="3">
    <location>
        <begin position="1"/>
        <end position="42"/>
    </location>
</feature>
<dbReference type="Gene3D" id="3.40.50.2000">
    <property type="entry name" value="Glycogen Phosphorylase B"/>
    <property type="match status" value="2"/>
</dbReference>
<evidence type="ECO:0000256" key="1">
    <source>
        <dbReference type="ARBA" id="ARBA00022676"/>
    </source>
</evidence>
<dbReference type="CDD" id="cd03788">
    <property type="entry name" value="GT20_TPS"/>
    <property type="match status" value="1"/>
</dbReference>
<reference evidence="5" key="1">
    <citation type="journal article" date="2024" name="Gigascience">
        <title>Chromosome-level genome of the poultry shaft louse Menopon gallinae provides insight into the host-switching and adaptive evolution of parasitic lice.</title>
        <authorList>
            <person name="Xu Y."/>
            <person name="Ma L."/>
            <person name="Liu S."/>
            <person name="Liang Y."/>
            <person name="Liu Q."/>
            <person name="He Z."/>
            <person name="Tian L."/>
            <person name="Duan Y."/>
            <person name="Cai W."/>
            <person name="Li H."/>
            <person name="Song F."/>
        </authorList>
    </citation>
    <scope>NUCLEOTIDE SEQUENCE</scope>
    <source>
        <strain evidence="5">Cailab_2023a</strain>
    </source>
</reference>
<dbReference type="PANTHER" id="PTHR10788">
    <property type="entry name" value="TREHALOSE-6-PHOSPHATE SYNTHASE"/>
    <property type="match status" value="1"/>
</dbReference>
<dbReference type="GO" id="GO:0005992">
    <property type="term" value="P:trehalose biosynthetic process"/>
    <property type="evidence" value="ECO:0007669"/>
    <property type="project" value="InterPro"/>
</dbReference>
<proteinExistence type="predicted"/>
<feature type="region of interest" description="Disordered" evidence="3">
    <location>
        <begin position="914"/>
        <end position="950"/>
    </location>
</feature>
<feature type="compositionally biased region" description="Polar residues" evidence="3">
    <location>
        <begin position="914"/>
        <end position="924"/>
    </location>
</feature>
<dbReference type="EMBL" id="JARGDH010000006">
    <property type="protein sequence ID" value="KAL0266095.1"/>
    <property type="molecule type" value="Genomic_DNA"/>
</dbReference>
<feature type="region of interest" description="Disordered" evidence="3">
    <location>
        <begin position="63"/>
        <end position="85"/>
    </location>
</feature>
<feature type="compositionally biased region" description="Low complexity" evidence="3">
    <location>
        <begin position="18"/>
        <end position="40"/>
    </location>
</feature>
<protein>
    <submittedName>
        <fullName evidence="5">Uncharacterized protein</fullName>
    </submittedName>
</protein>